<evidence type="ECO:0000313" key="2">
    <source>
        <dbReference type="EMBL" id="TNJ39913.1"/>
    </source>
</evidence>
<proteinExistence type="predicted"/>
<dbReference type="RefSeq" id="WP_139456215.1">
    <property type="nucleotide sequence ID" value="NZ_VDCH01000003.1"/>
</dbReference>
<dbReference type="Proteomes" id="UP000308271">
    <property type="component" value="Unassembled WGS sequence"/>
</dbReference>
<protein>
    <submittedName>
        <fullName evidence="2">Uncharacterized protein</fullName>
    </submittedName>
</protein>
<sequence>MTGDGQPLSEELPQSYNRQNQHEAASDGYGIAVVGLGVFATRTAVFNATRFISEKATGILK</sequence>
<accession>A0A5C4S8M6</accession>
<keyword evidence="3" id="KW-1185">Reference proteome</keyword>
<evidence type="ECO:0000256" key="1">
    <source>
        <dbReference type="SAM" id="MobiDB-lite"/>
    </source>
</evidence>
<gene>
    <name evidence="2" type="ORF">FGF66_02995</name>
</gene>
<dbReference type="EMBL" id="VDCH01000003">
    <property type="protein sequence ID" value="TNJ39913.1"/>
    <property type="molecule type" value="Genomic_DNA"/>
</dbReference>
<dbReference type="AlphaFoldDB" id="A0A5C4S8M6"/>
<reference evidence="2 3" key="1">
    <citation type="submission" date="2019-05" db="EMBL/GenBank/DDBJ databases">
        <title>Draft Whole-Genome sequence of the green sulfur bacterium Chlorobaculum thiosulfatiphilum DSM 249.</title>
        <authorList>
            <person name="Meyer T.E."/>
            <person name="Kyndt J.A."/>
        </authorList>
    </citation>
    <scope>NUCLEOTIDE SEQUENCE [LARGE SCALE GENOMIC DNA]</scope>
    <source>
        <strain evidence="2 3">DSM 249</strain>
    </source>
</reference>
<comment type="caution">
    <text evidence="2">The sequence shown here is derived from an EMBL/GenBank/DDBJ whole genome shotgun (WGS) entry which is preliminary data.</text>
</comment>
<feature type="region of interest" description="Disordered" evidence="1">
    <location>
        <begin position="1"/>
        <end position="21"/>
    </location>
</feature>
<evidence type="ECO:0000313" key="3">
    <source>
        <dbReference type="Proteomes" id="UP000308271"/>
    </source>
</evidence>
<name>A0A5C4S8M6_CHLTI</name>
<organism evidence="2 3">
    <name type="scientific">Chlorobaculum thiosulfatiphilum</name>
    <name type="common">Chlorobium limicola f.sp. thiosulfatophilum</name>
    <dbReference type="NCBI Taxonomy" id="115852"/>
    <lineage>
        <taxon>Bacteria</taxon>
        <taxon>Pseudomonadati</taxon>
        <taxon>Chlorobiota</taxon>
        <taxon>Chlorobiia</taxon>
        <taxon>Chlorobiales</taxon>
        <taxon>Chlorobiaceae</taxon>
        <taxon>Chlorobaculum</taxon>
    </lineage>
</organism>